<dbReference type="InterPro" id="IPR011051">
    <property type="entry name" value="RmlC_Cupin_sf"/>
</dbReference>
<dbReference type="EMBL" id="AVFL01000001">
    <property type="protein sequence ID" value="EWY42466.1"/>
    <property type="molecule type" value="Genomic_DNA"/>
</dbReference>
<gene>
    <name evidence="2" type="ORF">N825_00600</name>
</gene>
<dbReference type="InterPro" id="IPR013096">
    <property type="entry name" value="Cupin_2"/>
</dbReference>
<comment type="caution">
    <text evidence="2">The sequence shown here is derived from an EMBL/GenBank/DDBJ whole genome shotgun (WGS) entry which is preliminary data.</text>
</comment>
<dbReference type="STRING" id="1385369.N825_00600"/>
<accession>W9HCK4</accession>
<protein>
    <submittedName>
        <fullName evidence="2">Cupin</fullName>
    </submittedName>
</protein>
<dbReference type="AlphaFoldDB" id="W9HCK4"/>
<feature type="domain" description="Cupin type-2" evidence="1">
    <location>
        <begin position="34"/>
        <end position="94"/>
    </location>
</feature>
<evidence type="ECO:0000259" key="1">
    <source>
        <dbReference type="Pfam" id="PF07883"/>
    </source>
</evidence>
<dbReference type="PANTHER" id="PTHR40112:SF1">
    <property type="entry name" value="H2HPP ISOMERASE"/>
    <property type="match status" value="1"/>
</dbReference>
<organism evidence="2 3">
    <name type="scientific">Skermanella stibiiresistens SB22</name>
    <dbReference type="NCBI Taxonomy" id="1385369"/>
    <lineage>
        <taxon>Bacteria</taxon>
        <taxon>Pseudomonadati</taxon>
        <taxon>Pseudomonadota</taxon>
        <taxon>Alphaproteobacteria</taxon>
        <taxon>Rhodospirillales</taxon>
        <taxon>Azospirillaceae</taxon>
        <taxon>Skermanella</taxon>
    </lineage>
</organism>
<dbReference type="PANTHER" id="PTHR40112">
    <property type="entry name" value="H2HPP ISOMERASE"/>
    <property type="match status" value="1"/>
</dbReference>
<dbReference type="InterPro" id="IPR014710">
    <property type="entry name" value="RmlC-like_jellyroll"/>
</dbReference>
<dbReference type="Gene3D" id="2.60.120.10">
    <property type="entry name" value="Jelly Rolls"/>
    <property type="match status" value="1"/>
</dbReference>
<sequence>MNQHCVSWDDVAEEISASGVAKRVIPGSHASLVMVRVPAGTEAGRHSHSHEQFVQVVSGSGTLETEQGSHAFGPGSVFHFPSDTWHAARFDGDTILIETNLAI</sequence>
<keyword evidence="3" id="KW-1185">Reference proteome</keyword>
<dbReference type="OrthoDB" id="9811153at2"/>
<evidence type="ECO:0000313" key="2">
    <source>
        <dbReference type="EMBL" id="EWY42466.1"/>
    </source>
</evidence>
<reference evidence="2 3" key="1">
    <citation type="submission" date="2013-08" db="EMBL/GenBank/DDBJ databases">
        <title>The genome sequence of Skermanella stibiiresistens.</title>
        <authorList>
            <person name="Zhu W."/>
            <person name="Wang G."/>
        </authorList>
    </citation>
    <scope>NUCLEOTIDE SEQUENCE [LARGE SCALE GENOMIC DNA]</scope>
    <source>
        <strain evidence="2 3">SB22</strain>
    </source>
</reference>
<dbReference type="Pfam" id="PF07883">
    <property type="entry name" value="Cupin_2"/>
    <property type="match status" value="1"/>
</dbReference>
<dbReference type="SUPFAM" id="SSF51182">
    <property type="entry name" value="RmlC-like cupins"/>
    <property type="match status" value="1"/>
</dbReference>
<evidence type="ECO:0000313" key="3">
    <source>
        <dbReference type="Proteomes" id="UP000019486"/>
    </source>
</evidence>
<proteinExistence type="predicted"/>
<dbReference type="InterPro" id="IPR052535">
    <property type="entry name" value="Bacilysin_H2HPP_isomerase"/>
</dbReference>
<name>W9HCK4_9PROT</name>
<dbReference type="Proteomes" id="UP000019486">
    <property type="component" value="Unassembled WGS sequence"/>
</dbReference>